<sequence length="435" mass="47280">MEDKDKKELESQGKKNEAGSAQESSSQETAAAEKAGSAAETVIDAEATLTDEASVNTDLADKVDAEADTETDTETDTEADTEAASGTEAEAHEKAATEVRAEKNISAGGQAFPQFDSTPPPSSGSSNIWPIISLVLAAVLVIVLVLPLVGGKKDVVATVNGAKITQDELYNELVKAGGGEQAKQALEAMIRKMLIKQEAKKKNIVVSEEDIQSEIDNYVKSFGSLEILEQMLQQYGMTLDDLKQDAELNVMVSKLLKDKTNVTDEEVKEIFETYKESFNTPEQVRTSVILVETEEEANEVIQQLKDGKDFAELAQDKSLDTFTRELGGDTGFFGRGQVEPAIEEAAFKLQKDEISGAVKTDDGYRVIKLTDRKEAKEATFEESKDEIRKNLVAQQVSELFEEWINEVESDAKITNKLSNTGNTVNGEADNGNSAS</sequence>
<keyword evidence="11" id="KW-1185">Reference proteome</keyword>
<dbReference type="PROSITE" id="PS50198">
    <property type="entry name" value="PPIC_PPIASE_2"/>
    <property type="match status" value="1"/>
</dbReference>
<evidence type="ECO:0000256" key="8">
    <source>
        <dbReference type="SAM" id="Phobius"/>
    </source>
</evidence>
<dbReference type="EMBL" id="CP034248">
    <property type="protein sequence ID" value="AZK48340.1"/>
    <property type="molecule type" value="Genomic_DNA"/>
</dbReference>
<evidence type="ECO:0000313" key="10">
    <source>
        <dbReference type="EMBL" id="AZK48340.1"/>
    </source>
</evidence>
<feature type="compositionally biased region" description="Basic and acidic residues" evidence="7">
    <location>
        <begin position="1"/>
        <end position="17"/>
    </location>
</feature>
<evidence type="ECO:0000256" key="6">
    <source>
        <dbReference type="PROSITE-ProRule" id="PRU00278"/>
    </source>
</evidence>
<reference evidence="10 11" key="1">
    <citation type="submission" date="2018-11" db="EMBL/GenBank/DDBJ databases">
        <title>Genome sequencing of Paenibacillus lentus DSM25539(T).</title>
        <authorList>
            <person name="Kook J.-K."/>
            <person name="Park S.-N."/>
            <person name="Lim Y.K."/>
        </authorList>
    </citation>
    <scope>NUCLEOTIDE SEQUENCE [LARGE SCALE GENOMIC DNA]</scope>
    <source>
        <strain evidence="10 11">DSM 25539</strain>
    </source>
</reference>
<protein>
    <recommendedName>
        <fullName evidence="2">peptidylprolyl isomerase</fullName>
        <ecNumber evidence="2">5.2.1.8</ecNumber>
    </recommendedName>
</protein>
<dbReference type="RefSeq" id="WP_125084498.1">
    <property type="nucleotide sequence ID" value="NZ_CP034248.1"/>
</dbReference>
<dbReference type="AlphaFoldDB" id="A0A3Q8S6H3"/>
<organism evidence="10 11">
    <name type="scientific">Paenibacillus lentus</name>
    <dbReference type="NCBI Taxonomy" id="1338368"/>
    <lineage>
        <taxon>Bacteria</taxon>
        <taxon>Bacillati</taxon>
        <taxon>Bacillota</taxon>
        <taxon>Bacilli</taxon>
        <taxon>Bacillales</taxon>
        <taxon>Paenibacillaceae</taxon>
        <taxon>Paenibacillus</taxon>
    </lineage>
</organism>
<evidence type="ECO:0000256" key="1">
    <source>
        <dbReference type="ARBA" id="ARBA00000971"/>
    </source>
</evidence>
<dbReference type="Pfam" id="PF13624">
    <property type="entry name" value="SurA_N_3"/>
    <property type="match status" value="1"/>
</dbReference>
<name>A0A3Q8S6H3_9BACL</name>
<feature type="region of interest" description="Disordered" evidence="7">
    <location>
        <begin position="1"/>
        <end position="98"/>
    </location>
</feature>
<dbReference type="InterPro" id="IPR046357">
    <property type="entry name" value="PPIase_dom_sf"/>
</dbReference>
<keyword evidence="3" id="KW-0732">Signal</keyword>
<feature type="compositionally biased region" description="Polar residues" evidence="7">
    <location>
        <begin position="415"/>
        <end position="435"/>
    </location>
</feature>
<feature type="domain" description="PpiC" evidence="9">
    <location>
        <begin position="281"/>
        <end position="371"/>
    </location>
</feature>
<dbReference type="InterPro" id="IPR027304">
    <property type="entry name" value="Trigger_fact/SurA_dom_sf"/>
</dbReference>
<dbReference type="Proteomes" id="UP000273145">
    <property type="component" value="Chromosome"/>
</dbReference>
<keyword evidence="8" id="KW-0472">Membrane</keyword>
<dbReference type="InterPro" id="IPR000297">
    <property type="entry name" value="PPIase_PpiC"/>
</dbReference>
<accession>A0A3Q8S6H3</accession>
<dbReference type="SUPFAM" id="SSF109998">
    <property type="entry name" value="Triger factor/SurA peptide-binding domain-like"/>
    <property type="match status" value="1"/>
</dbReference>
<evidence type="ECO:0000256" key="7">
    <source>
        <dbReference type="SAM" id="MobiDB-lite"/>
    </source>
</evidence>
<feature type="region of interest" description="Disordered" evidence="7">
    <location>
        <begin position="414"/>
        <end position="435"/>
    </location>
</feature>
<evidence type="ECO:0000256" key="3">
    <source>
        <dbReference type="ARBA" id="ARBA00022729"/>
    </source>
</evidence>
<dbReference type="EC" id="5.2.1.8" evidence="2"/>
<keyword evidence="8" id="KW-1133">Transmembrane helix</keyword>
<keyword evidence="4 6" id="KW-0697">Rotamase</keyword>
<dbReference type="GO" id="GO:0003755">
    <property type="term" value="F:peptidyl-prolyl cis-trans isomerase activity"/>
    <property type="evidence" value="ECO:0007669"/>
    <property type="project" value="UniProtKB-KW"/>
</dbReference>
<proteinExistence type="predicted"/>
<evidence type="ECO:0000256" key="5">
    <source>
        <dbReference type="ARBA" id="ARBA00023235"/>
    </source>
</evidence>
<comment type="catalytic activity">
    <reaction evidence="1">
        <text>[protein]-peptidylproline (omega=180) = [protein]-peptidylproline (omega=0)</text>
        <dbReference type="Rhea" id="RHEA:16237"/>
        <dbReference type="Rhea" id="RHEA-COMP:10747"/>
        <dbReference type="Rhea" id="RHEA-COMP:10748"/>
        <dbReference type="ChEBI" id="CHEBI:83833"/>
        <dbReference type="ChEBI" id="CHEBI:83834"/>
        <dbReference type="EC" id="5.2.1.8"/>
    </reaction>
</comment>
<dbReference type="SUPFAM" id="SSF54534">
    <property type="entry name" value="FKBP-like"/>
    <property type="match status" value="1"/>
</dbReference>
<dbReference type="InterPro" id="IPR050245">
    <property type="entry name" value="PrsA_foldase"/>
</dbReference>
<evidence type="ECO:0000256" key="4">
    <source>
        <dbReference type="ARBA" id="ARBA00023110"/>
    </source>
</evidence>
<dbReference type="KEGG" id="plen:EIM92_20975"/>
<dbReference type="Gene3D" id="3.10.50.40">
    <property type="match status" value="1"/>
</dbReference>
<keyword evidence="5 6" id="KW-0413">Isomerase</keyword>
<evidence type="ECO:0000259" key="9">
    <source>
        <dbReference type="PROSITE" id="PS50198"/>
    </source>
</evidence>
<gene>
    <name evidence="10" type="ORF">EIM92_20975</name>
</gene>
<evidence type="ECO:0000256" key="2">
    <source>
        <dbReference type="ARBA" id="ARBA00013194"/>
    </source>
</evidence>
<feature type="compositionally biased region" description="Low complexity" evidence="7">
    <location>
        <begin position="18"/>
        <end position="40"/>
    </location>
</feature>
<feature type="compositionally biased region" description="Acidic residues" evidence="7">
    <location>
        <begin position="66"/>
        <end position="81"/>
    </location>
</feature>
<feature type="transmembrane region" description="Helical" evidence="8">
    <location>
        <begin position="128"/>
        <end position="149"/>
    </location>
</feature>
<feature type="compositionally biased region" description="Basic and acidic residues" evidence="7">
    <location>
        <begin position="89"/>
        <end position="98"/>
    </location>
</feature>
<dbReference type="Gene3D" id="1.10.4030.10">
    <property type="entry name" value="Porin chaperone SurA, peptide-binding domain"/>
    <property type="match status" value="1"/>
</dbReference>
<dbReference type="Pfam" id="PF13145">
    <property type="entry name" value="Rotamase_2"/>
    <property type="match status" value="1"/>
</dbReference>
<dbReference type="PANTHER" id="PTHR47245">
    <property type="entry name" value="PEPTIDYLPROLYL ISOMERASE"/>
    <property type="match status" value="1"/>
</dbReference>
<dbReference type="OrthoDB" id="14196at2"/>
<evidence type="ECO:0000313" key="11">
    <source>
        <dbReference type="Proteomes" id="UP000273145"/>
    </source>
</evidence>
<keyword evidence="8" id="KW-0812">Transmembrane</keyword>
<dbReference type="PANTHER" id="PTHR47245:SF1">
    <property type="entry name" value="FOLDASE PROTEIN PRSA"/>
    <property type="match status" value="1"/>
</dbReference>